<evidence type="ECO:0000256" key="1">
    <source>
        <dbReference type="SAM" id="Phobius"/>
    </source>
</evidence>
<keyword evidence="1" id="KW-0812">Transmembrane</keyword>
<protein>
    <submittedName>
        <fullName evidence="2">Phosphatase</fullName>
    </submittedName>
</protein>
<accession>A0A6I2MDD2</accession>
<feature type="transmembrane region" description="Helical" evidence="1">
    <location>
        <begin position="7"/>
        <end position="31"/>
    </location>
</feature>
<evidence type="ECO:0000313" key="3">
    <source>
        <dbReference type="Proteomes" id="UP000441585"/>
    </source>
</evidence>
<proteinExistence type="predicted"/>
<sequence length="81" mass="8460">MKKIVIGGLGVISSAVLFGLTLVAAAVYSLYLSAPDIGGGFDSRFGLYSTALIEIGTIPLIMSALLFLGAVYYVIIGMQEQ</sequence>
<evidence type="ECO:0000313" key="2">
    <source>
        <dbReference type="EMBL" id="MRX56345.1"/>
    </source>
</evidence>
<dbReference type="AlphaFoldDB" id="A0A6I2MDD2"/>
<feature type="transmembrane region" description="Helical" evidence="1">
    <location>
        <begin position="51"/>
        <end position="75"/>
    </location>
</feature>
<comment type="caution">
    <text evidence="2">The sequence shown here is derived from an EMBL/GenBank/DDBJ whole genome shotgun (WGS) entry which is preliminary data.</text>
</comment>
<name>A0A6I2MDD2_9BACI</name>
<organism evidence="2 3">
    <name type="scientific">Metabacillus idriensis</name>
    <dbReference type="NCBI Taxonomy" id="324768"/>
    <lineage>
        <taxon>Bacteria</taxon>
        <taxon>Bacillati</taxon>
        <taxon>Bacillota</taxon>
        <taxon>Bacilli</taxon>
        <taxon>Bacillales</taxon>
        <taxon>Bacillaceae</taxon>
        <taxon>Metabacillus</taxon>
    </lineage>
</organism>
<dbReference type="EMBL" id="WKKF01000011">
    <property type="protein sequence ID" value="MRX56345.1"/>
    <property type="molecule type" value="Genomic_DNA"/>
</dbReference>
<reference evidence="2 3" key="1">
    <citation type="submission" date="2019-11" db="EMBL/GenBank/DDBJ databases">
        <title>Bacillus idriensis genome.</title>
        <authorList>
            <person name="Konopka E.N."/>
            <person name="Newman J.D."/>
        </authorList>
    </citation>
    <scope>NUCLEOTIDE SEQUENCE [LARGE SCALE GENOMIC DNA]</scope>
    <source>
        <strain evidence="2 3">DSM 19097</strain>
    </source>
</reference>
<gene>
    <name evidence="2" type="ORF">GJU41_20490</name>
</gene>
<keyword evidence="1" id="KW-1133">Transmembrane helix</keyword>
<dbReference type="RefSeq" id="WP_070875803.1">
    <property type="nucleotide sequence ID" value="NZ_CAJFZX010000009.1"/>
</dbReference>
<dbReference type="Proteomes" id="UP000441585">
    <property type="component" value="Unassembled WGS sequence"/>
</dbReference>
<keyword evidence="1" id="KW-0472">Membrane</keyword>
<keyword evidence="3" id="KW-1185">Reference proteome</keyword>